<dbReference type="Gene3D" id="2.40.50.140">
    <property type="entry name" value="Nucleic acid-binding proteins"/>
    <property type="match status" value="1"/>
</dbReference>
<dbReference type="Pfam" id="PF03120">
    <property type="entry name" value="OB_DNA_ligase"/>
    <property type="match status" value="1"/>
</dbReference>
<evidence type="ECO:0000256" key="1">
    <source>
        <dbReference type="ARBA" id="ARBA00004067"/>
    </source>
</evidence>
<evidence type="ECO:0000313" key="14">
    <source>
        <dbReference type="EMBL" id="QCI24727.1"/>
    </source>
</evidence>
<dbReference type="HAMAP" id="MF_01588">
    <property type="entry name" value="DNA_ligase_A"/>
    <property type="match status" value="1"/>
</dbReference>
<keyword evidence="8 11" id="KW-0520">NAD</keyword>
<feature type="binding site" evidence="11">
    <location>
        <position position="432"/>
    </location>
    <ligand>
        <name>Zn(2+)</name>
        <dbReference type="ChEBI" id="CHEBI:29105"/>
    </ligand>
</feature>
<dbReference type="CDD" id="cd17748">
    <property type="entry name" value="BRCT_DNA_ligase_like"/>
    <property type="match status" value="1"/>
</dbReference>
<comment type="cofactor">
    <cofactor evidence="11">
        <name>Mg(2+)</name>
        <dbReference type="ChEBI" id="CHEBI:18420"/>
    </cofactor>
    <cofactor evidence="11">
        <name>Mn(2+)</name>
        <dbReference type="ChEBI" id="CHEBI:29035"/>
    </cofactor>
</comment>
<dbReference type="InterPro" id="IPR036420">
    <property type="entry name" value="BRCT_dom_sf"/>
</dbReference>
<dbReference type="NCBIfam" id="TIGR00575">
    <property type="entry name" value="dnlj"/>
    <property type="match status" value="1"/>
</dbReference>
<feature type="domain" description="BRCT" evidence="13">
    <location>
        <begin position="590"/>
        <end position="668"/>
    </location>
</feature>
<dbReference type="InterPro" id="IPR041663">
    <property type="entry name" value="DisA/LigA_HHH"/>
</dbReference>
<evidence type="ECO:0000313" key="15">
    <source>
        <dbReference type="Proteomes" id="UP000298688"/>
    </source>
</evidence>
<dbReference type="GO" id="GO:0046872">
    <property type="term" value="F:metal ion binding"/>
    <property type="evidence" value="ECO:0007669"/>
    <property type="project" value="UniProtKB-KW"/>
</dbReference>
<feature type="binding site" evidence="11">
    <location>
        <begin position="32"/>
        <end position="36"/>
    </location>
    <ligand>
        <name>NAD(+)</name>
        <dbReference type="ChEBI" id="CHEBI:57540"/>
    </ligand>
</feature>
<dbReference type="InterPro" id="IPR004149">
    <property type="entry name" value="Znf_DNAligase_C4"/>
</dbReference>
<dbReference type="Proteomes" id="UP000298688">
    <property type="component" value="Chromosome"/>
</dbReference>
<feature type="binding site" evidence="11">
    <location>
        <position position="136"/>
    </location>
    <ligand>
        <name>NAD(+)</name>
        <dbReference type="ChEBI" id="CHEBI:57540"/>
    </ligand>
</feature>
<evidence type="ECO:0000256" key="7">
    <source>
        <dbReference type="ARBA" id="ARBA00022842"/>
    </source>
</evidence>
<dbReference type="Gene3D" id="1.10.287.610">
    <property type="entry name" value="Helix hairpin bin"/>
    <property type="match status" value="1"/>
</dbReference>
<dbReference type="CDD" id="cd00114">
    <property type="entry name" value="LIGANc"/>
    <property type="match status" value="1"/>
</dbReference>
<comment type="caution">
    <text evidence="11">Lacks conserved residue(s) required for the propagation of feature annotation.</text>
</comment>
<feature type="binding site" evidence="11">
    <location>
        <position position="314"/>
    </location>
    <ligand>
        <name>NAD(+)</name>
        <dbReference type="ChEBI" id="CHEBI:57540"/>
    </ligand>
</feature>
<dbReference type="SMART" id="SM00532">
    <property type="entry name" value="LIGANc"/>
    <property type="match status" value="1"/>
</dbReference>
<dbReference type="InterPro" id="IPR001357">
    <property type="entry name" value="BRCT_dom"/>
</dbReference>
<dbReference type="PROSITE" id="PS01055">
    <property type="entry name" value="DNA_LIGASE_N1"/>
    <property type="match status" value="1"/>
</dbReference>
<keyword evidence="2 11" id="KW-0436">Ligase</keyword>
<name>A0A4D6Y5L3_BUCRP</name>
<evidence type="ECO:0000256" key="8">
    <source>
        <dbReference type="ARBA" id="ARBA00023027"/>
    </source>
</evidence>
<evidence type="ECO:0000259" key="13">
    <source>
        <dbReference type="PROSITE" id="PS50172"/>
    </source>
</evidence>
<dbReference type="GO" id="GO:0003911">
    <property type="term" value="F:DNA ligase (NAD+) activity"/>
    <property type="evidence" value="ECO:0007669"/>
    <property type="project" value="UniProtKB-UniRule"/>
</dbReference>
<sequence>MKLIKKKIDKLRKKILKYDYFYHSLDQPIISDAEYDYLLSQLYNLELKNKEFITADSPTQRVGSNLIEKFKKIVHFSPMLSLENTFDLNGFLEFENRVKKFFDKNRLINFCCELKIDGIAVSLIYEKGILVRAATRGDGYIGENIIDNIRTIKSVPLELKGVSIPKRLEVRGEVFMLKSDFLELNKELYVSKKKSFSNPRNAAAGSLRQINPKITAKRKLIFICHGYGLFKGMEYFRSHYERLIQFSKWGLPINQEMLICKNHVEIFDFYKKIEERRYFFNFNIDGIVIKIDSVELQKKLGSNNKFPRWAIAFKFISKEEITKLRDVKFQVGRTGIITPVAYFDPVCISGAIIRKASLYNKNSIEKLNLHINDFILIRRSGDVIPKIVSVIKKNCFKNQKKILFPVFCPVCNSRLIENKEDKIIRCHAGLICNAQKKKALHHFFSKNALNVTGLGPKIINELIKKNILTNPIDIFYLTKSQLQKLDKIKEKKSLNIINAILKIKKISLKRLIFALGIPSVGEVIARKIVINFKKLDRIINATILELESINGIGKEIATNIFNYFSILSNRELVTRLSDKIYFFESSEINLKNKSFFNKRIVLTGKFISFSRSELAEILIELGAKLSNSVSKNTDLLIYGKKAGSSKIFKATELKIKTLSETKLNLLIK</sequence>
<dbReference type="NCBIfam" id="NF005932">
    <property type="entry name" value="PRK07956.1"/>
    <property type="match status" value="1"/>
</dbReference>
<dbReference type="GO" id="GO:0006281">
    <property type="term" value="P:DNA repair"/>
    <property type="evidence" value="ECO:0007669"/>
    <property type="project" value="UniProtKB-KW"/>
</dbReference>
<keyword evidence="6 11" id="KW-0862">Zinc</keyword>
<dbReference type="SMART" id="SM00278">
    <property type="entry name" value="HhH1"/>
    <property type="match status" value="4"/>
</dbReference>
<evidence type="ECO:0000256" key="2">
    <source>
        <dbReference type="ARBA" id="ARBA00022598"/>
    </source>
</evidence>
<feature type="binding site" evidence="11">
    <location>
        <position position="408"/>
    </location>
    <ligand>
        <name>Zn(2+)</name>
        <dbReference type="ChEBI" id="CHEBI:29105"/>
    </ligand>
</feature>
<evidence type="ECO:0000256" key="12">
    <source>
        <dbReference type="RuleBase" id="RU000618"/>
    </source>
</evidence>
<dbReference type="Gene3D" id="1.10.150.20">
    <property type="entry name" value="5' to 3' exonuclease, C-terminal subdomain"/>
    <property type="match status" value="2"/>
</dbReference>
<dbReference type="PROSITE" id="PS50172">
    <property type="entry name" value="BRCT"/>
    <property type="match status" value="1"/>
</dbReference>
<evidence type="ECO:0000256" key="11">
    <source>
        <dbReference type="HAMAP-Rule" id="MF_01588"/>
    </source>
</evidence>
<feature type="binding site" evidence="11">
    <location>
        <position position="113"/>
    </location>
    <ligand>
        <name>NAD(+)</name>
        <dbReference type="ChEBI" id="CHEBI:57540"/>
    </ligand>
</feature>
<dbReference type="SUPFAM" id="SSF56091">
    <property type="entry name" value="DNA ligase/mRNA capping enzyme, catalytic domain"/>
    <property type="match status" value="1"/>
</dbReference>
<dbReference type="Pfam" id="PF03119">
    <property type="entry name" value="DNA_ligase_ZBD"/>
    <property type="match status" value="1"/>
</dbReference>
<dbReference type="GO" id="GO:0005829">
    <property type="term" value="C:cytosol"/>
    <property type="evidence" value="ECO:0007669"/>
    <property type="project" value="TreeGrafter"/>
</dbReference>
<dbReference type="Gene3D" id="6.20.10.30">
    <property type="match status" value="1"/>
</dbReference>
<dbReference type="InterPro" id="IPR013840">
    <property type="entry name" value="DNAligase_N"/>
</dbReference>
<dbReference type="GO" id="GO:0006260">
    <property type="term" value="P:DNA replication"/>
    <property type="evidence" value="ECO:0007669"/>
    <property type="project" value="UniProtKB-KW"/>
</dbReference>
<keyword evidence="4 11" id="KW-0479">Metal-binding</keyword>
<dbReference type="PROSITE" id="PS01056">
    <property type="entry name" value="DNA_LIGASE_N2"/>
    <property type="match status" value="1"/>
</dbReference>
<dbReference type="InterPro" id="IPR033136">
    <property type="entry name" value="DNA_ligase_CS"/>
</dbReference>
<accession>A0A4D6Y5L3</accession>
<dbReference type="EC" id="6.5.1.2" evidence="11 12"/>
<keyword evidence="7 11" id="KW-0460">Magnesium</keyword>
<organism evidence="14 15">
    <name type="scientific">Buchnera aphidicola subsp. Rhopalosiphum padi</name>
    <dbReference type="NCBI Taxonomy" id="98793"/>
    <lineage>
        <taxon>Bacteria</taxon>
        <taxon>Pseudomonadati</taxon>
        <taxon>Pseudomonadota</taxon>
        <taxon>Gammaproteobacteria</taxon>
        <taxon>Enterobacterales</taxon>
        <taxon>Erwiniaceae</taxon>
        <taxon>Buchnera</taxon>
    </lineage>
</organism>
<dbReference type="InterPro" id="IPR003583">
    <property type="entry name" value="Hlx-hairpin-Hlx_DNA-bd_motif"/>
</dbReference>
<protein>
    <recommendedName>
        <fullName evidence="11 12">DNA ligase</fullName>
        <ecNumber evidence="11 12">6.5.1.2</ecNumber>
    </recommendedName>
    <alternativeName>
        <fullName evidence="11">Polydeoxyribonucleotide synthase [NAD(+)]</fullName>
    </alternativeName>
</protein>
<dbReference type="PIRSF" id="PIRSF001604">
    <property type="entry name" value="LigA"/>
    <property type="match status" value="1"/>
</dbReference>
<reference evidence="14 15" key="2">
    <citation type="submission" date="2019-05" db="EMBL/GenBank/DDBJ databases">
        <title>Genome evolution of the obligate endosymbiont Buchnera aphidicola.</title>
        <authorList>
            <person name="Moran N.A."/>
        </authorList>
    </citation>
    <scope>NUCLEOTIDE SEQUENCE [LARGE SCALE GENOMIC DNA]</scope>
    <source>
        <strain evidence="14 15">Rpa</strain>
    </source>
</reference>
<evidence type="ECO:0000256" key="6">
    <source>
        <dbReference type="ARBA" id="ARBA00022833"/>
    </source>
</evidence>
<dbReference type="InterPro" id="IPR004150">
    <property type="entry name" value="NAD_DNA_ligase_OB"/>
</dbReference>
<feature type="binding site" evidence="11">
    <location>
        <begin position="81"/>
        <end position="82"/>
    </location>
    <ligand>
        <name>NAD(+)</name>
        <dbReference type="ChEBI" id="CHEBI:57540"/>
    </ligand>
</feature>
<comment type="catalytic activity">
    <reaction evidence="10 11 12">
        <text>NAD(+) + (deoxyribonucleotide)n-3'-hydroxyl + 5'-phospho-(deoxyribonucleotide)m = (deoxyribonucleotide)n+m + AMP + beta-nicotinamide D-nucleotide.</text>
        <dbReference type="EC" id="6.5.1.2"/>
    </reaction>
</comment>
<dbReference type="SUPFAM" id="SSF50249">
    <property type="entry name" value="Nucleic acid-binding proteins"/>
    <property type="match status" value="1"/>
</dbReference>
<feature type="active site" description="N6-AMP-lysine intermediate" evidence="11">
    <location>
        <position position="115"/>
    </location>
</feature>
<keyword evidence="11" id="KW-0464">Manganese</keyword>
<dbReference type="Pfam" id="PF00533">
    <property type="entry name" value="BRCT"/>
    <property type="match status" value="1"/>
</dbReference>
<evidence type="ECO:0000256" key="4">
    <source>
        <dbReference type="ARBA" id="ARBA00022723"/>
    </source>
</evidence>
<dbReference type="OrthoDB" id="9759736at2"/>
<dbReference type="SUPFAM" id="SSF47781">
    <property type="entry name" value="RuvA domain 2-like"/>
    <property type="match status" value="1"/>
</dbReference>
<gene>
    <name evidence="11 14" type="primary">ligA</name>
    <name evidence="14" type="ORF">D9V76_00350</name>
</gene>
<dbReference type="Gene3D" id="3.30.470.30">
    <property type="entry name" value="DNA ligase/mRNA capping enzyme"/>
    <property type="match status" value="1"/>
</dbReference>
<dbReference type="Gene3D" id="3.40.50.10190">
    <property type="entry name" value="BRCT domain"/>
    <property type="match status" value="1"/>
</dbReference>
<dbReference type="GO" id="GO:0003677">
    <property type="term" value="F:DNA binding"/>
    <property type="evidence" value="ECO:0007669"/>
    <property type="project" value="InterPro"/>
</dbReference>
<dbReference type="InterPro" id="IPR013839">
    <property type="entry name" value="DNAligase_adenylation"/>
</dbReference>
<evidence type="ECO:0000256" key="3">
    <source>
        <dbReference type="ARBA" id="ARBA00022705"/>
    </source>
</evidence>
<evidence type="ECO:0000256" key="10">
    <source>
        <dbReference type="ARBA" id="ARBA00034005"/>
    </source>
</evidence>
<reference evidence="14 15" key="1">
    <citation type="submission" date="2018-12" db="EMBL/GenBank/DDBJ databases">
        <authorList>
            <person name="Chong R.A."/>
        </authorList>
    </citation>
    <scope>NUCLEOTIDE SEQUENCE [LARGE SCALE GENOMIC DNA]</scope>
    <source>
        <strain evidence="14 15">Rpa</strain>
    </source>
</reference>
<dbReference type="Pfam" id="PF01653">
    <property type="entry name" value="DNA_ligase_aden"/>
    <property type="match status" value="1"/>
</dbReference>
<dbReference type="InterPro" id="IPR010994">
    <property type="entry name" value="RuvA_2-like"/>
</dbReference>
<dbReference type="RefSeq" id="WP_158336869.1">
    <property type="nucleotide sequence ID" value="NZ_CP034858.1"/>
</dbReference>
<dbReference type="FunFam" id="3.30.470.30:FF:000001">
    <property type="entry name" value="DNA ligase"/>
    <property type="match status" value="1"/>
</dbReference>
<feature type="binding site" evidence="11">
    <location>
        <position position="411"/>
    </location>
    <ligand>
        <name>Zn(2+)</name>
        <dbReference type="ChEBI" id="CHEBI:29105"/>
    </ligand>
</feature>
<dbReference type="PANTHER" id="PTHR23389">
    <property type="entry name" value="CHROMOSOME TRANSMISSION FIDELITY FACTOR 18"/>
    <property type="match status" value="1"/>
</dbReference>
<dbReference type="InterPro" id="IPR001679">
    <property type="entry name" value="DNA_ligase"/>
</dbReference>
<comment type="function">
    <text evidence="1 11">DNA ligase that catalyzes the formation of phosphodiester linkages between 5'-phosphoryl and 3'-hydroxyl groups in double-stranded DNA using NAD as a coenzyme and as the energy source for the reaction. It is essential for DNA replication and repair of damaged DNA.</text>
</comment>
<dbReference type="AlphaFoldDB" id="A0A4D6Y5L3"/>
<keyword evidence="9 11" id="KW-0234">DNA repair</keyword>
<feature type="binding site" evidence="11">
    <location>
        <position position="173"/>
    </location>
    <ligand>
        <name>NAD(+)</name>
        <dbReference type="ChEBI" id="CHEBI:57540"/>
    </ligand>
</feature>
<evidence type="ECO:0000256" key="9">
    <source>
        <dbReference type="ARBA" id="ARBA00023204"/>
    </source>
</evidence>
<keyword evidence="3 11" id="KW-0235">DNA replication</keyword>
<dbReference type="FunFam" id="1.10.150.20:FF:000007">
    <property type="entry name" value="DNA ligase"/>
    <property type="match status" value="1"/>
</dbReference>
<dbReference type="PANTHER" id="PTHR23389:SF9">
    <property type="entry name" value="DNA LIGASE"/>
    <property type="match status" value="1"/>
</dbReference>
<dbReference type="SMART" id="SM00292">
    <property type="entry name" value="BRCT"/>
    <property type="match status" value="1"/>
</dbReference>
<dbReference type="Pfam" id="PF12826">
    <property type="entry name" value="HHH_2"/>
    <property type="match status" value="1"/>
</dbReference>
<evidence type="ECO:0000256" key="5">
    <source>
        <dbReference type="ARBA" id="ARBA00022763"/>
    </source>
</evidence>
<dbReference type="EMBL" id="CP034858">
    <property type="protein sequence ID" value="QCI24727.1"/>
    <property type="molecule type" value="Genomic_DNA"/>
</dbReference>
<proteinExistence type="inferred from homology"/>
<dbReference type="InterPro" id="IPR012340">
    <property type="entry name" value="NA-bd_OB-fold"/>
</dbReference>
<feature type="binding site" evidence="11">
    <location>
        <position position="290"/>
    </location>
    <ligand>
        <name>NAD(+)</name>
        <dbReference type="ChEBI" id="CHEBI:57540"/>
    </ligand>
</feature>
<dbReference type="SUPFAM" id="SSF52113">
    <property type="entry name" value="BRCT domain"/>
    <property type="match status" value="1"/>
</dbReference>
<keyword evidence="5 11" id="KW-0227">DNA damage</keyword>
<dbReference type="InterPro" id="IPR018239">
    <property type="entry name" value="DNA_ligase_AS"/>
</dbReference>
<comment type="similarity">
    <text evidence="11">Belongs to the NAD-dependent DNA ligase family. LigA subfamily.</text>
</comment>